<dbReference type="EMBL" id="BKCF01000002">
    <property type="protein sequence ID" value="GEQ85960.1"/>
    <property type="molecule type" value="Genomic_DNA"/>
</dbReference>
<proteinExistence type="predicted"/>
<evidence type="ECO:0000313" key="2">
    <source>
        <dbReference type="Proteomes" id="UP000326994"/>
    </source>
</evidence>
<reference evidence="1 2" key="1">
    <citation type="submission" date="2019-08" db="EMBL/GenBank/DDBJ databases">
        <title>Ulvibacter marinistellae sp. nov., isolated from a starfish, Patiria pectinifera.</title>
        <authorList>
            <person name="Kawano K."/>
            <person name="Ushijima N."/>
            <person name="Kihara M."/>
            <person name="Itoh H."/>
        </authorList>
    </citation>
    <scope>NUCLEOTIDE SEQUENCE [LARGE SCALE GENOMIC DNA]</scope>
    <source>
        <strain evidence="1 2">KK4</strain>
    </source>
</reference>
<dbReference type="AlphaFoldDB" id="A0A5J4FVE9"/>
<dbReference type="RefSeq" id="WP_172966857.1">
    <property type="nucleotide sequence ID" value="NZ_BKCF01000002.1"/>
</dbReference>
<comment type="caution">
    <text evidence="1">The sequence shown here is derived from an EMBL/GenBank/DDBJ whole genome shotgun (WGS) entry which is preliminary data.</text>
</comment>
<sequence>MKYTTHGTTGNHKLFIRNRETLFDASVPFKSTFGSFENHTEMKTWEFAEF</sequence>
<keyword evidence="2" id="KW-1185">Reference proteome</keyword>
<name>A0A5J4FVE9_9FLAO</name>
<evidence type="ECO:0000313" key="1">
    <source>
        <dbReference type="EMBL" id="GEQ85960.1"/>
    </source>
</evidence>
<gene>
    <name evidence="1" type="ORF">ULMS_14680</name>
</gene>
<organism evidence="1 2">
    <name type="scientific">Patiriisocius marinistellae</name>
    <dbReference type="NCBI Taxonomy" id="2494560"/>
    <lineage>
        <taxon>Bacteria</taxon>
        <taxon>Pseudomonadati</taxon>
        <taxon>Bacteroidota</taxon>
        <taxon>Flavobacteriia</taxon>
        <taxon>Flavobacteriales</taxon>
        <taxon>Flavobacteriaceae</taxon>
        <taxon>Patiriisocius</taxon>
    </lineage>
</organism>
<accession>A0A5J4FVE9</accession>
<protein>
    <submittedName>
        <fullName evidence="1">Uncharacterized protein</fullName>
    </submittedName>
</protein>
<dbReference type="Proteomes" id="UP000326994">
    <property type="component" value="Unassembled WGS sequence"/>
</dbReference>